<dbReference type="InterPro" id="IPR000587">
    <property type="entry name" value="Creatinase_N"/>
</dbReference>
<keyword evidence="2" id="KW-0479">Metal-binding</keyword>
<name>A0A9D2F5W6_9ENTE</name>
<evidence type="ECO:0000313" key="8">
    <source>
        <dbReference type="Proteomes" id="UP000824063"/>
    </source>
</evidence>
<dbReference type="Pfam" id="PF01321">
    <property type="entry name" value="Creatinase_N"/>
    <property type="match status" value="1"/>
</dbReference>
<dbReference type="GO" id="GO:0046872">
    <property type="term" value="F:metal ion binding"/>
    <property type="evidence" value="ECO:0007669"/>
    <property type="project" value="UniProtKB-KW"/>
</dbReference>
<dbReference type="PANTHER" id="PTHR43763:SF6">
    <property type="entry name" value="XAA-PRO AMINOPEPTIDASE 1"/>
    <property type="match status" value="1"/>
</dbReference>
<sequence>MQISKRIEKLRELMKENQMDAYIVSSFDAHQSEYVAKHWKGREWLSGFTGSAGTVVVTLDDAGLWTDGRYYIQAEEQLRDSGIQLFRMMDPGVPFYSEWLAQTLEEGSTVGFYGETFSVHLVERMKKDFAKKNIGLNIENDFLDVLWTDRPELPQTPLFLHDLQYAGKSVVEKLKEVRAYMHENKVSHYLLSSLDDIAWLLNIRGSDVPNNPVVIANVIVTQEVCYLFVDSKKVPHDVKIGLEASGIKIDDYRAVYDVLSQLSAGQIITFDAEKTNVLLEAAIPAAVKKMESSNVTTRLKAVKNPIEIQNMKNALIRDGVAMVKFIKWMKENIATETITEIDAENQLEAFRNEQENFVGPSFDTIAGYKDHAALMHYKATEDTQYQLENKGFFLVDSGGQYLDGTTDITRTIVLGEVTERQKRDYTLVLQGFIALSRVKFLHGATGAHLDVLARQPIWQHGIDYKCGTGHGVGFFLNVHEGPQSIRTDLNPIVLEQGMILTNEPGIYLEGQYGIRIENMLVVAEAEKTEFGQFMEFETMTYCPIDLAGIDVSMLTASEKDWLNSYHQTVYEVLAPSLSEDEKKWLANETREI</sequence>
<feature type="domain" description="Creatinase N-terminal" evidence="5">
    <location>
        <begin position="6"/>
        <end position="132"/>
    </location>
</feature>
<organism evidence="7 8">
    <name type="scientific">Candidatus Enterococcus avicola</name>
    <dbReference type="NCBI Taxonomy" id="2838561"/>
    <lineage>
        <taxon>Bacteria</taxon>
        <taxon>Bacillati</taxon>
        <taxon>Bacillota</taxon>
        <taxon>Bacilli</taxon>
        <taxon>Lactobacillales</taxon>
        <taxon>Enterococcaceae</taxon>
        <taxon>Enterococcus</taxon>
    </lineage>
</organism>
<evidence type="ECO:0000256" key="2">
    <source>
        <dbReference type="ARBA" id="ARBA00022723"/>
    </source>
</evidence>
<keyword evidence="3" id="KW-0378">Hydrolase</keyword>
<accession>A0A9D2F5W6</accession>
<dbReference type="GO" id="GO:0005737">
    <property type="term" value="C:cytoplasm"/>
    <property type="evidence" value="ECO:0007669"/>
    <property type="project" value="UniProtKB-ARBA"/>
</dbReference>
<dbReference type="CDD" id="cd01085">
    <property type="entry name" value="APP"/>
    <property type="match status" value="1"/>
</dbReference>
<evidence type="ECO:0000259" key="4">
    <source>
        <dbReference type="Pfam" id="PF00557"/>
    </source>
</evidence>
<dbReference type="InterPro" id="IPR032416">
    <property type="entry name" value="Peptidase_M24_C"/>
</dbReference>
<dbReference type="GO" id="GO:0070006">
    <property type="term" value="F:metalloaminopeptidase activity"/>
    <property type="evidence" value="ECO:0007669"/>
    <property type="project" value="InterPro"/>
</dbReference>
<keyword evidence="7" id="KW-0645">Protease</keyword>
<dbReference type="PANTHER" id="PTHR43763">
    <property type="entry name" value="XAA-PRO AMINOPEPTIDASE 1"/>
    <property type="match status" value="1"/>
</dbReference>
<dbReference type="InterPro" id="IPR033740">
    <property type="entry name" value="Pept_M24B"/>
</dbReference>
<feature type="domain" description="Peptidase M24" evidence="4">
    <location>
        <begin position="310"/>
        <end position="524"/>
    </location>
</feature>
<evidence type="ECO:0000256" key="3">
    <source>
        <dbReference type="ARBA" id="ARBA00022801"/>
    </source>
</evidence>
<reference evidence="7" key="2">
    <citation type="submission" date="2021-04" db="EMBL/GenBank/DDBJ databases">
        <authorList>
            <person name="Gilroy R."/>
        </authorList>
    </citation>
    <scope>NUCLEOTIDE SEQUENCE</scope>
    <source>
        <strain evidence="7">CHK172-16539</strain>
    </source>
</reference>
<proteinExistence type="inferred from homology"/>
<dbReference type="FunFam" id="3.40.350.10:FF:000003">
    <property type="entry name" value="Xaa-pro aminopeptidase P"/>
    <property type="match status" value="1"/>
</dbReference>
<evidence type="ECO:0000256" key="1">
    <source>
        <dbReference type="ARBA" id="ARBA00008766"/>
    </source>
</evidence>
<feature type="domain" description="Peptidase M24 C-terminal" evidence="6">
    <location>
        <begin position="532"/>
        <end position="592"/>
    </location>
</feature>
<dbReference type="AlphaFoldDB" id="A0A9D2F5W6"/>
<dbReference type="SUPFAM" id="SSF53092">
    <property type="entry name" value="Creatinase/prolidase N-terminal domain"/>
    <property type="match status" value="1"/>
</dbReference>
<dbReference type="InterPro" id="IPR036005">
    <property type="entry name" value="Creatinase/aminopeptidase-like"/>
</dbReference>
<dbReference type="InterPro" id="IPR050422">
    <property type="entry name" value="X-Pro_aminopeptidase_P"/>
</dbReference>
<dbReference type="InterPro" id="IPR000994">
    <property type="entry name" value="Pept_M24"/>
</dbReference>
<evidence type="ECO:0000259" key="6">
    <source>
        <dbReference type="Pfam" id="PF16188"/>
    </source>
</evidence>
<evidence type="ECO:0000259" key="5">
    <source>
        <dbReference type="Pfam" id="PF01321"/>
    </source>
</evidence>
<dbReference type="FunFam" id="3.90.230.10:FF:000009">
    <property type="entry name" value="xaa-Pro aminopeptidase 2"/>
    <property type="match status" value="1"/>
</dbReference>
<comment type="similarity">
    <text evidence="1">Belongs to the peptidase M24B family.</text>
</comment>
<dbReference type="Proteomes" id="UP000824063">
    <property type="component" value="Unassembled WGS sequence"/>
</dbReference>
<dbReference type="Pfam" id="PF16189">
    <property type="entry name" value="Creatinase_N_2"/>
    <property type="match status" value="1"/>
</dbReference>
<keyword evidence="7" id="KW-0031">Aminopeptidase</keyword>
<dbReference type="Gene3D" id="3.90.230.10">
    <property type="entry name" value="Creatinase/methionine aminopeptidase superfamily"/>
    <property type="match status" value="1"/>
</dbReference>
<comment type="caution">
    <text evidence="7">The sequence shown here is derived from an EMBL/GenBank/DDBJ whole genome shotgun (WGS) entry which is preliminary data.</text>
</comment>
<gene>
    <name evidence="7" type="ORF">IAA20_01765</name>
</gene>
<dbReference type="EMBL" id="DXBN01000042">
    <property type="protein sequence ID" value="HIZ52656.1"/>
    <property type="molecule type" value="Genomic_DNA"/>
</dbReference>
<dbReference type="Gene3D" id="3.40.350.10">
    <property type="entry name" value="Creatinase/prolidase N-terminal domain"/>
    <property type="match status" value="2"/>
</dbReference>
<reference evidence="7" key="1">
    <citation type="journal article" date="2021" name="PeerJ">
        <title>Extensive microbial diversity within the chicken gut microbiome revealed by metagenomics and culture.</title>
        <authorList>
            <person name="Gilroy R."/>
            <person name="Ravi A."/>
            <person name="Getino M."/>
            <person name="Pursley I."/>
            <person name="Horton D.L."/>
            <person name="Alikhan N.F."/>
            <person name="Baker D."/>
            <person name="Gharbi K."/>
            <person name="Hall N."/>
            <person name="Watson M."/>
            <person name="Adriaenssens E.M."/>
            <person name="Foster-Nyarko E."/>
            <person name="Jarju S."/>
            <person name="Secka A."/>
            <person name="Antonio M."/>
            <person name="Oren A."/>
            <person name="Chaudhuri R.R."/>
            <person name="La Ragione R."/>
            <person name="Hildebrand F."/>
            <person name="Pallen M.J."/>
        </authorList>
    </citation>
    <scope>NUCLEOTIDE SEQUENCE</scope>
    <source>
        <strain evidence="7">CHK172-16539</strain>
    </source>
</reference>
<dbReference type="Pfam" id="PF16188">
    <property type="entry name" value="Peptidase_M24_C"/>
    <property type="match status" value="1"/>
</dbReference>
<protein>
    <submittedName>
        <fullName evidence="7">Aminopeptidase P family protein</fullName>
    </submittedName>
</protein>
<evidence type="ECO:0000313" key="7">
    <source>
        <dbReference type="EMBL" id="HIZ52656.1"/>
    </source>
</evidence>
<dbReference type="SUPFAM" id="SSF55920">
    <property type="entry name" value="Creatinase/aminopeptidase"/>
    <property type="match status" value="1"/>
</dbReference>
<dbReference type="InterPro" id="IPR029149">
    <property type="entry name" value="Creatin/AminoP/Spt16_N"/>
</dbReference>
<dbReference type="Pfam" id="PF00557">
    <property type="entry name" value="Peptidase_M24"/>
    <property type="match status" value="1"/>
</dbReference>